<gene>
    <name evidence="11" type="ORF">HAKA00212_LOCUS21351</name>
</gene>
<evidence type="ECO:0000256" key="6">
    <source>
        <dbReference type="ARBA" id="ARBA00023054"/>
    </source>
</evidence>
<dbReference type="Gene3D" id="1.10.10.2100">
    <property type="match status" value="1"/>
</dbReference>
<evidence type="ECO:0000313" key="11">
    <source>
        <dbReference type="EMBL" id="CAE0642494.1"/>
    </source>
</evidence>
<evidence type="ECO:0000256" key="5">
    <source>
        <dbReference type="ARBA" id="ARBA00022833"/>
    </source>
</evidence>
<dbReference type="Gene3D" id="3.30.1490.490">
    <property type="match status" value="1"/>
</dbReference>
<organism evidence="11">
    <name type="scientific">Heterosigma akashiwo</name>
    <name type="common">Chromophytic alga</name>
    <name type="synonym">Heterosigma carterae</name>
    <dbReference type="NCBI Taxonomy" id="2829"/>
    <lineage>
        <taxon>Eukaryota</taxon>
        <taxon>Sar</taxon>
        <taxon>Stramenopiles</taxon>
        <taxon>Ochrophyta</taxon>
        <taxon>Raphidophyceae</taxon>
        <taxon>Chattonellales</taxon>
        <taxon>Chattonellaceae</taxon>
        <taxon>Heterosigma</taxon>
    </lineage>
</organism>
<accession>A0A7S4DDA0</accession>
<comment type="subcellular location">
    <subcellularLocation>
        <location evidence="1">Nucleus</location>
    </subcellularLocation>
</comment>
<evidence type="ECO:0000256" key="9">
    <source>
        <dbReference type="SAM" id="MobiDB-lite"/>
    </source>
</evidence>
<evidence type="ECO:0000256" key="2">
    <source>
        <dbReference type="ARBA" id="ARBA00022723"/>
    </source>
</evidence>
<evidence type="ECO:0000259" key="10">
    <source>
        <dbReference type="Pfam" id="PF08790"/>
    </source>
</evidence>
<keyword evidence="2" id="KW-0479">Metal-binding</keyword>
<dbReference type="GO" id="GO:0008270">
    <property type="term" value="F:zinc ion binding"/>
    <property type="evidence" value="ECO:0007669"/>
    <property type="project" value="UniProtKB-KW"/>
</dbReference>
<dbReference type="InterPro" id="IPR039999">
    <property type="entry name" value="LYAR"/>
</dbReference>
<dbReference type="GO" id="GO:0003677">
    <property type="term" value="F:DNA binding"/>
    <property type="evidence" value="ECO:0007669"/>
    <property type="project" value="InterPro"/>
</dbReference>
<dbReference type="InterPro" id="IPR036236">
    <property type="entry name" value="Znf_C2H2_sf"/>
</dbReference>
<keyword evidence="6" id="KW-0175">Coiled coil</keyword>
<keyword evidence="5" id="KW-0862">Zinc</keyword>
<keyword evidence="3" id="KW-0677">Repeat</keyword>
<feature type="domain" description="Zinc finger C2H2 LYAR-type" evidence="10">
    <location>
        <begin position="31"/>
        <end position="58"/>
    </location>
</feature>
<dbReference type="GO" id="GO:0000122">
    <property type="term" value="P:negative regulation of transcription by RNA polymerase II"/>
    <property type="evidence" value="ECO:0007669"/>
    <property type="project" value="TreeGrafter"/>
</dbReference>
<evidence type="ECO:0000256" key="7">
    <source>
        <dbReference type="ARBA" id="ARBA00023242"/>
    </source>
</evidence>
<keyword evidence="4 8" id="KW-0863">Zinc-finger</keyword>
<feature type="region of interest" description="Disordered" evidence="9">
    <location>
        <begin position="145"/>
        <end position="216"/>
    </location>
</feature>
<dbReference type="InterPro" id="IPR014898">
    <property type="entry name" value="Znf_C2H2_LYAR"/>
</dbReference>
<dbReference type="PANTHER" id="PTHR13100:SF10">
    <property type="entry name" value="CELL GROWTH-REGULATING NUCLEOLAR PROTEIN"/>
    <property type="match status" value="1"/>
</dbReference>
<dbReference type="PROSITE" id="PS51804">
    <property type="entry name" value="ZF_C2HC_LYAR"/>
    <property type="match status" value="2"/>
</dbReference>
<sequence>MVFFVCDGCNETLKRNQVDTHAGRCHSCYAVTCVDCNVSFPDNDYKQHMTCISEAEKYQGNLYQAPKKKAGKQNPQEAWMELVVNSANQPAPAGLKSYLQRMADLGNVPRQRKKFGNFVKNSLALRSDAVVAQLWDHLDGLREAAKQREQEGAAAAAAAQKEEDEEEKENKEPEEEMRKKKKKKKKGSAERDSGEEEGSSKKRIKTEGASGVPESAFKYINQENKGIKWKKAIKDILISDEAKNQKMKRSKLFKKVKQLLGEQTVVEISKEKFEKKVSKLETDGVLKFTRTKDNSQEYVELS</sequence>
<reference evidence="11" key="1">
    <citation type="submission" date="2021-01" db="EMBL/GenBank/DDBJ databases">
        <authorList>
            <person name="Corre E."/>
            <person name="Pelletier E."/>
            <person name="Niang G."/>
            <person name="Scheremetjew M."/>
            <person name="Finn R."/>
            <person name="Kale V."/>
            <person name="Holt S."/>
            <person name="Cochrane G."/>
            <person name="Meng A."/>
            <person name="Brown T."/>
            <person name="Cohen L."/>
        </authorList>
    </citation>
    <scope>NUCLEOTIDE SEQUENCE</scope>
    <source>
        <strain evidence="11">CCMP3107</strain>
    </source>
</reference>
<dbReference type="PANTHER" id="PTHR13100">
    <property type="entry name" value="CELL GROWTH-REGULATING NUCLEOLAR PROTEIN LYAR"/>
    <property type="match status" value="1"/>
</dbReference>
<proteinExistence type="predicted"/>
<protein>
    <recommendedName>
        <fullName evidence="10">Zinc finger C2H2 LYAR-type domain-containing protein</fullName>
    </recommendedName>
</protein>
<name>A0A7S4DDA0_HETAK</name>
<dbReference type="AlphaFoldDB" id="A0A7S4DDA0"/>
<evidence type="ECO:0000256" key="4">
    <source>
        <dbReference type="ARBA" id="ARBA00022771"/>
    </source>
</evidence>
<evidence type="ECO:0000256" key="3">
    <source>
        <dbReference type="ARBA" id="ARBA00022737"/>
    </source>
</evidence>
<feature type="compositionally biased region" description="Acidic residues" evidence="9">
    <location>
        <begin position="162"/>
        <end position="175"/>
    </location>
</feature>
<evidence type="ECO:0000256" key="1">
    <source>
        <dbReference type="ARBA" id="ARBA00004123"/>
    </source>
</evidence>
<evidence type="ECO:0000256" key="8">
    <source>
        <dbReference type="PROSITE-ProRule" id="PRU01145"/>
    </source>
</evidence>
<dbReference type="FunFam" id="3.30.1490.490:FF:000001">
    <property type="entry name" value="cell growth-regulating nucleolar protein-like"/>
    <property type="match status" value="1"/>
</dbReference>
<dbReference type="EMBL" id="HBIU01047884">
    <property type="protein sequence ID" value="CAE0642494.1"/>
    <property type="molecule type" value="Transcribed_RNA"/>
</dbReference>
<dbReference type="SUPFAM" id="SSF57667">
    <property type="entry name" value="beta-beta-alpha zinc fingers"/>
    <property type="match status" value="2"/>
</dbReference>
<keyword evidence="7" id="KW-0539">Nucleus</keyword>
<dbReference type="FunFam" id="1.10.10.2100:FF:000002">
    <property type="entry name" value="cell growth-regulating nucleolar protein-like"/>
    <property type="match status" value="1"/>
</dbReference>
<dbReference type="GO" id="GO:0006364">
    <property type="term" value="P:rRNA processing"/>
    <property type="evidence" value="ECO:0007669"/>
    <property type="project" value="TreeGrafter"/>
</dbReference>
<dbReference type="GO" id="GO:0005730">
    <property type="term" value="C:nucleolus"/>
    <property type="evidence" value="ECO:0007669"/>
    <property type="project" value="TreeGrafter"/>
</dbReference>
<dbReference type="Pfam" id="PF08790">
    <property type="entry name" value="zf-LYAR"/>
    <property type="match status" value="1"/>
</dbReference>